<name>A0ACB5TQD2_CANBO</name>
<evidence type="ECO:0000313" key="1">
    <source>
        <dbReference type="EMBL" id="GME92578.1"/>
    </source>
</evidence>
<proteinExistence type="predicted"/>
<organism evidence="1 2">
    <name type="scientific">Candida boidinii</name>
    <name type="common">Yeast</name>
    <dbReference type="NCBI Taxonomy" id="5477"/>
    <lineage>
        <taxon>Eukaryota</taxon>
        <taxon>Fungi</taxon>
        <taxon>Dikarya</taxon>
        <taxon>Ascomycota</taxon>
        <taxon>Saccharomycotina</taxon>
        <taxon>Pichiomycetes</taxon>
        <taxon>Pichiales</taxon>
        <taxon>Pichiaceae</taxon>
        <taxon>Ogataea</taxon>
        <taxon>Ogataea/Candida clade</taxon>
    </lineage>
</organism>
<sequence>MKPFAPNDPLTMFGEILKSFFEKSNNKEDGEALRDILNPELVSILNDCIMVWQPDIFKVYENTLSIVLDLYSNDKNLNNSLYWLRKLAGSFLKLSNFSIDLELFPKSTSTTVKPLLYKISITTLDSVCFKISKLFPVDVEGANQIDDKEINLSSNDTNSESPDTAISSPTTIEFDSTKTNSFLSYSSSDTKVTDNRPPIPASFTLNGLNYYLERNKIVITEILKDLTSIKYNTKLIYNDKNSSIPSDLILKFKSNVESIQKKRYSLHMKKVPTTKDVSLHNVFSLLNHVFKDLYIINESISANIKPKSNVDSEFGEQSDNNVELLDEFLQSYNQYTSKRVFTDSKNIIKYIKTIKQETGNVNDIDSEEEDTNNSIINDILDYFNEIRKLTKFSKNQYSKIIENYLFDDFFKILKFKLKKIDELCKSSLKNDDFKYLPNVPFSKSVQQLFEIFELSIKEANDLNWSDKFQNAKFQTLCYEHISNNLIKYSNGLTSDINENLITINYIGGISQESFVKINNLFEVLKRMDNYFDLPKNDLLRVSTILNKEPSASSVSGLSSPASSFSSLSGTPSSFTIDHTPSKIKVTKSLKRKQKLISLTILNAENVEDANGAPLSSFIRIIGGGIQDRTRIINSNSFPIWNEEFETITSQQNFLPLELVLFTQKGNNLHQPTTFKFNIDFTTNASENFPQVIKLSKNTNSNITSVSNVNSHTSTTYSSANHRFGNANNSNMNNSINGNSSDE</sequence>
<gene>
    <name evidence="1" type="ORF">Cboi01_000280200</name>
</gene>
<reference evidence="1" key="1">
    <citation type="submission" date="2023-04" db="EMBL/GenBank/DDBJ databases">
        <title>Candida boidinii NBRC 1967.</title>
        <authorList>
            <person name="Ichikawa N."/>
            <person name="Sato H."/>
            <person name="Tonouchi N."/>
        </authorList>
    </citation>
    <scope>NUCLEOTIDE SEQUENCE</scope>
    <source>
        <strain evidence="1">NBRC 1967</strain>
    </source>
</reference>
<dbReference type="Proteomes" id="UP001165101">
    <property type="component" value="Unassembled WGS sequence"/>
</dbReference>
<accession>A0ACB5TQD2</accession>
<keyword evidence="2" id="KW-1185">Reference proteome</keyword>
<protein>
    <submittedName>
        <fullName evidence="1">Unnamed protein product</fullName>
    </submittedName>
</protein>
<evidence type="ECO:0000313" key="2">
    <source>
        <dbReference type="Proteomes" id="UP001165101"/>
    </source>
</evidence>
<dbReference type="EMBL" id="BSXV01001362">
    <property type="protein sequence ID" value="GME92578.1"/>
    <property type="molecule type" value="Genomic_DNA"/>
</dbReference>
<comment type="caution">
    <text evidence="1">The sequence shown here is derived from an EMBL/GenBank/DDBJ whole genome shotgun (WGS) entry which is preliminary data.</text>
</comment>